<feature type="compositionally biased region" description="Basic and acidic residues" evidence="1">
    <location>
        <begin position="80"/>
        <end position="98"/>
    </location>
</feature>
<accession>A0ABV0X1E9</accession>
<evidence type="ECO:0000313" key="3">
    <source>
        <dbReference type="Proteomes" id="UP001444071"/>
    </source>
</evidence>
<name>A0ABV0X1E9_9TELE</name>
<keyword evidence="3" id="KW-1185">Reference proteome</keyword>
<evidence type="ECO:0000313" key="2">
    <source>
        <dbReference type="EMBL" id="MEQ2275048.1"/>
    </source>
</evidence>
<comment type="caution">
    <text evidence="2">The sequence shown here is derived from an EMBL/GenBank/DDBJ whole genome shotgun (WGS) entry which is preliminary data.</text>
</comment>
<sequence length="105" mass="11940">MCVRECVWLYVHGSEHSACLNVRRLQLLEPIQGFRGDRTTQRDNQRQAHAARREDINTGTAGQGAKEGRASHAGRKMKRKVEGRDVTTGRRGKTKEEELVNNNKQ</sequence>
<feature type="compositionally biased region" description="Basic and acidic residues" evidence="1">
    <location>
        <begin position="35"/>
        <end position="56"/>
    </location>
</feature>
<gene>
    <name evidence="2" type="ORF">XENORESO_019212</name>
</gene>
<dbReference type="Proteomes" id="UP001444071">
    <property type="component" value="Unassembled WGS sequence"/>
</dbReference>
<feature type="region of interest" description="Disordered" evidence="1">
    <location>
        <begin position="33"/>
        <end position="105"/>
    </location>
</feature>
<protein>
    <submittedName>
        <fullName evidence="2">Uncharacterized protein</fullName>
    </submittedName>
</protein>
<organism evidence="2 3">
    <name type="scientific">Xenotaenia resolanae</name>
    <dbReference type="NCBI Taxonomy" id="208358"/>
    <lineage>
        <taxon>Eukaryota</taxon>
        <taxon>Metazoa</taxon>
        <taxon>Chordata</taxon>
        <taxon>Craniata</taxon>
        <taxon>Vertebrata</taxon>
        <taxon>Euteleostomi</taxon>
        <taxon>Actinopterygii</taxon>
        <taxon>Neopterygii</taxon>
        <taxon>Teleostei</taxon>
        <taxon>Neoteleostei</taxon>
        <taxon>Acanthomorphata</taxon>
        <taxon>Ovalentaria</taxon>
        <taxon>Atherinomorphae</taxon>
        <taxon>Cyprinodontiformes</taxon>
        <taxon>Goodeidae</taxon>
        <taxon>Xenotaenia</taxon>
    </lineage>
</organism>
<proteinExistence type="predicted"/>
<reference evidence="2 3" key="1">
    <citation type="submission" date="2021-06" db="EMBL/GenBank/DDBJ databases">
        <authorList>
            <person name="Palmer J.M."/>
        </authorList>
    </citation>
    <scope>NUCLEOTIDE SEQUENCE [LARGE SCALE GENOMIC DNA]</scope>
    <source>
        <strain evidence="2 3">XR_2019</strain>
        <tissue evidence="2">Muscle</tissue>
    </source>
</reference>
<dbReference type="EMBL" id="JAHRIM010080773">
    <property type="protein sequence ID" value="MEQ2275048.1"/>
    <property type="molecule type" value="Genomic_DNA"/>
</dbReference>
<evidence type="ECO:0000256" key="1">
    <source>
        <dbReference type="SAM" id="MobiDB-lite"/>
    </source>
</evidence>